<dbReference type="AlphaFoldDB" id="A0A5J4Q8V1"/>
<proteinExistence type="predicted"/>
<feature type="transmembrane region" description="Helical" evidence="1">
    <location>
        <begin position="6"/>
        <end position="24"/>
    </location>
</feature>
<name>A0A5J4Q8V1_9ZZZZ</name>
<dbReference type="EMBL" id="SNRY01004509">
    <property type="protein sequence ID" value="KAA6317478.1"/>
    <property type="molecule type" value="Genomic_DNA"/>
</dbReference>
<accession>A0A5J4Q8V1</accession>
<evidence type="ECO:0000256" key="1">
    <source>
        <dbReference type="SAM" id="Phobius"/>
    </source>
</evidence>
<keyword evidence="1" id="KW-1133">Transmembrane helix</keyword>
<comment type="caution">
    <text evidence="2">The sequence shown here is derived from an EMBL/GenBank/DDBJ whole genome shotgun (WGS) entry which is preliminary data.</text>
</comment>
<protein>
    <submittedName>
        <fullName evidence="2">Uncharacterized protein</fullName>
    </submittedName>
</protein>
<evidence type="ECO:0000313" key="2">
    <source>
        <dbReference type="EMBL" id="KAA6317478.1"/>
    </source>
</evidence>
<organism evidence="2">
    <name type="scientific">termite gut metagenome</name>
    <dbReference type="NCBI Taxonomy" id="433724"/>
    <lineage>
        <taxon>unclassified sequences</taxon>
        <taxon>metagenomes</taxon>
        <taxon>organismal metagenomes</taxon>
    </lineage>
</organism>
<reference evidence="2" key="1">
    <citation type="submission" date="2019-03" db="EMBL/GenBank/DDBJ databases">
        <title>Single cell metagenomics reveals metabolic interactions within the superorganism composed of flagellate Streblomastix strix and complex community of Bacteroidetes bacteria on its surface.</title>
        <authorList>
            <person name="Treitli S.C."/>
            <person name="Kolisko M."/>
            <person name="Husnik F."/>
            <person name="Keeling P."/>
            <person name="Hampl V."/>
        </authorList>
    </citation>
    <scope>NUCLEOTIDE SEQUENCE</scope>
    <source>
        <strain evidence="2">STM</strain>
    </source>
</reference>
<keyword evidence="1" id="KW-0472">Membrane</keyword>
<sequence>MTGVYIMCGLIIFISVGTFIFAHTKAGKKFFDIKD</sequence>
<keyword evidence="1" id="KW-0812">Transmembrane</keyword>
<gene>
    <name evidence="2" type="ORF">EZS27_032374</name>
</gene>